<dbReference type="PANTHER" id="PTHR19370:SF185">
    <property type="entry name" value="NADH-CYTOCHROME B5 REDUCTASE"/>
    <property type="match status" value="1"/>
</dbReference>
<comment type="cofactor">
    <cofactor evidence="1 6">
        <name>FAD</name>
        <dbReference type="ChEBI" id="CHEBI:57692"/>
    </cofactor>
</comment>
<dbReference type="CDD" id="cd06183">
    <property type="entry name" value="cyt_b5_reduct_like"/>
    <property type="match status" value="1"/>
</dbReference>
<dbReference type="InterPro" id="IPR001834">
    <property type="entry name" value="CBR-like"/>
</dbReference>
<dbReference type="AlphaFoldDB" id="A0A7S1BJD2"/>
<dbReference type="SUPFAM" id="SSF52343">
    <property type="entry name" value="Ferredoxin reductase-like, C-terminal NADP-linked domain"/>
    <property type="match status" value="1"/>
</dbReference>
<reference evidence="8" key="1">
    <citation type="submission" date="2021-01" db="EMBL/GenBank/DDBJ databases">
        <authorList>
            <person name="Corre E."/>
            <person name="Pelletier E."/>
            <person name="Niang G."/>
            <person name="Scheremetjew M."/>
            <person name="Finn R."/>
            <person name="Kale V."/>
            <person name="Holt S."/>
            <person name="Cochrane G."/>
            <person name="Meng A."/>
            <person name="Brown T."/>
            <person name="Cohen L."/>
        </authorList>
    </citation>
    <scope>NUCLEOTIDE SEQUENCE</scope>
    <source>
        <strain evidence="8">308</strain>
    </source>
</reference>
<dbReference type="EMBL" id="HBFR01022770">
    <property type="protein sequence ID" value="CAD8889139.1"/>
    <property type="molecule type" value="Transcribed_RNA"/>
</dbReference>
<dbReference type="PRINTS" id="PR00371">
    <property type="entry name" value="FPNCR"/>
</dbReference>
<gene>
    <name evidence="8" type="ORF">CHYS00102_LOCUS16340</name>
</gene>
<dbReference type="PRINTS" id="PR00406">
    <property type="entry name" value="CYTB5RDTASE"/>
</dbReference>
<organism evidence="8">
    <name type="scientific">Corethron hystrix</name>
    <dbReference type="NCBI Taxonomy" id="216773"/>
    <lineage>
        <taxon>Eukaryota</taxon>
        <taxon>Sar</taxon>
        <taxon>Stramenopiles</taxon>
        <taxon>Ochrophyta</taxon>
        <taxon>Bacillariophyta</taxon>
        <taxon>Coscinodiscophyceae</taxon>
        <taxon>Corethrophycidae</taxon>
        <taxon>Corethrales</taxon>
        <taxon>Corethraceae</taxon>
        <taxon>Corethron</taxon>
    </lineage>
</organism>
<keyword evidence="5" id="KW-0520">NAD</keyword>
<protein>
    <recommendedName>
        <fullName evidence="7">Oxidoreductase FAD/NAD(P)-binding domain-containing protein</fullName>
    </recommendedName>
</protein>
<dbReference type="PANTHER" id="PTHR19370">
    <property type="entry name" value="NADH-CYTOCHROME B5 REDUCTASE"/>
    <property type="match status" value="1"/>
</dbReference>
<proteinExistence type="predicted"/>
<evidence type="ECO:0000256" key="6">
    <source>
        <dbReference type="PIRSR" id="PIRSR601834-1"/>
    </source>
</evidence>
<evidence type="ECO:0000256" key="5">
    <source>
        <dbReference type="ARBA" id="ARBA00023027"/>
    </source>
</evidence>
<feature type="binding site" evidence="6">
    <location>
        <position position="37"/>
    </location>
    <ligand>
        <name>FAD</name>
        <dbReference type="ChEBI" id="CHEBI:57692"/>
    </ligand>
</feature>
<accession>A0A7S1BJD2</accession>
<sequence>MTYLGYGKFRKHAYLRAPDETRQAKHFAMIAGGTGITPMLQLIKAVLRNPKDETTLSLLFANKSENDILLRDELETLVAKYPEKINVHFTIEEAPASGWKYSTGYVNKEMIESHLLKKNTNKESIQFFFCGPPPMIKFCCLPTVKELGYTDANYYTF</sequence>
<dbReference type="InterPro" id="IPR001433">
    <property type="entry name" value="OxRdtase_FAD/NAD-bd"/>
</dbReference>
<evidence type="ECO:0000313" key="8">
    <source>
        <dbReference type="EMBL" id="CAD8889139.1"/>
    </source>
</evidence>
<evidence type="ECO:0000259" key="7">
    <source>
        <dbReference type="Pfam" id="PF00175"/>
    </source>
</evidence>
<evidence type="ECO:0000256" key="3">
    <source>
        <dbReference type="ARBA" id="ARBA00022827"/>
    </source>
</evidence>
<dbReference type="InterPro" id="IPR039261">
    <property type="entry name" value="FNR_nucleotide-bd"/>
</dbReference>
<keyword evidence="3 6" id="KW-0274">FAD</keyword>
<dbReference type="GO" id="GO:0071949">
    <property type="term" value="F:FAD binding"/>
    <property type="evidence" value="ECO:0007669"/>
    <property type="project" value="TreeGrafter"/>
</dbReference>
<dbReference type="InterPro" id="IPR001709">
    <property type="entry name" value="Flavoprot_Pyr_Nucl_cyt_Rdtase"/>
</dbReference>
<dbReference type="FunFam" id="3.40.50.80:FF:000009">
    <property type="entry name" value="NADH-cytochrome b5 reductase"/>
    <property type="match status" value="1"/>
</dbReference>
<evidence type="ECO:0000256" key="2">
    <source>
        <dbReference type="ARBA" id="ARBA00022630"/>
    </source>
</evidence>
<name>A0A7S1BJD2_9STRA</name>
<dbReference type="GO" id="GO:0016491">
    <property type="term" value="F:oxidoreductase activity"/>
    <property type="evidence" value="ECO:0007669"/>
    <property type="project" value="UniProtKB-KW"/>
</dbReference>
<evidence type="ECO:0000256" key="4">
    <source>
        <dbReference type="ARBA" id="ARBA00023002"/>
    </source>
</evidence>
<evidence type="ECO:0000256" key="1">
    <source>
        <dbReference type="ARBA" id="ARBA00001974"/>
    </source>
</evidence>
<keyword evidence="2 6" id="KW-0285">Flavoprotein</keyword>
<dbReference type="Gene3D" id="3.40.50.80">
    <property type="entry name" value="Nucleotide-binding domain of ferredoxin-NADP reductase (FNR) module"/>
    <property type="match status" value="1"/>
</dbReference>
<dbReference type="Pfam" id="PF00175">
    <property type="entry name" value="NAD_binding_1"/>
    <property type="match status" value="1"/>
</dbReference>
<keyword evidence="4" id="KW-0560">Oxidoreductase</keyword>
<feature type="domain" description="Oxidoreductase FAD/NAD(P)-binding" evidence="7">
    <location>
        <begin position="29"/>
        <end position="140"/>
    </location>
</feature>